<proteinExistence type="predicted"/>
<sequence length="105" mass="10695">MTNAGPLDQAADTANSAVYAMSLVLDLTAEGATAADASAATYKLAAALDTIALMLGRIGTSQNAATEAETVAMAQCAAHVHKASETAREAAAMTLNRHDTTEDKQ</sequence>
<name>A0ABV8R481_9MICC</name>
<comment type="caution">
    <text evidence="1">The sequence shown here is derived from an EMBL/GenBank/DDBJ whole genome shotgun (WGS) entry which is preliminary data.</text>
</comment>
<evidence type="ECO:0000313" key="1">
    <source>
        <dbReference type="EMBL" id="MFC4267264.1"/>
    </source>
</evidence>
<evidence type="ECO:0008006" key="3">
    <source>
        <dbReference type="Google" id="ProtNLM"/>
    </source>
</evidence>
<protein>
    <recommendedName>
        <fullName evidence="3">DUF1844 domain-containing protein</fullName>
    </recommendedName>
</protein>
<dbReference type="RefSeq" id="WP_230068236.1">
    <property type="nucleotide sequence ID" value="NZ_BAABLL010000017.1"/>
</dbReference>
<gene>
    <name evidence="1" type="ORF">ACFOW9_16780</name>
</gene>
<evidence type="ECO:0000313" key="2">
    <source>
        <dbReference type="Proteomes" id="UP001595773"/>
    </source>
</evidence>
<organism evidence="1 2">
    <name type="scientific">Arthrobacter cryoconiti</name>
    <dbReference type="NCBI Taxonomy" id="748907"/>
    <lineage>
        <taxon>Bacteria</taxon>
        <taxon>Bacillati</taxon>
        <taxon>Actinomycetota</taxon>
        <taxon>Actinomycetes</taxon>
        <taxon>Micrococcales</taxon>
        <taxon>Micrococcaceae</taxon>
        <taxon>Arthrobacter</taxon>
    </lineage>
</organism>
<dbReference type="Proteomes" id="UP001595773">
    <property type="component" value="Unassembled WGS sequence"/>
</dbReference>
<keyword evidence="2" id="KW-1185">Reference proteome</keyword>
<dbReference type="EMBL" id="JBHSCQ010000024">
    <property type="protein sequence ID" value="MFC4267264.1"/>
    <property type="molecule type" value="Genomic_DNA"/>
</dbReference>
<reference evidence="2" key="1">
    <citation type="journal article" date="2019" name="Int. J. Syst. Evol. Microbiol.">
        <title>The Global Catalogue of Microorganisms (GCM) 10K type strain sequencing project: providing services to taxonomists for standard genome sequencing and annotation.</title>
        <authorList>
            <consortium name="The Broad Institute Genomics Platform"/>
            <consortium name="The Broad Institute Genome Sequencing Center for Infectious Disease"/>
            <person name="Wu L."/>
            <person name="Ma J."/>
        </authorList>
    </citation>
    <scope>NUCLEOTIDE SEQUENCE [LARGE SCALE GENOMIC DNA]</scope>
    <source>
        <strain evidence="2">CGMCC 1.10698</strain>
    </source>
</reference>
<accession>A0ABV8R481</accession>